<evidence type="ECO:0000256" key="2">
    <source>
        <dbReference type="SAM" id="SignalP"/>
    </source>
</evidence>
<dbReference type="Gene3D" id="3.10.310.50">
    <property type="match status" value="1"/>
</dbReference>
<evidence type="ECO:0000259" key="3">
    <source>
        <dbReference type="Pfam" id="PF04536"/>
    </source>
</evidence>
<feature type="signal peptide" evidence="2">
    <location>
        <begin position="1"/>
        <end position="19"/>
    </location>
</feature>
<dbReference type="PANTHER" id="PTHR30373">
    <property type="entry name" value="UPF0603 PROTEIN YGCG"/>
    <property type="match status" value="1"/>
</dbReference>
<gene>
    <name evidence="4" type="ORF">CJD38_10180</name>
</gene>
<keyword evidence="5" id="KW-1185">Reference proteome</keyword>
<keyword evidence="2" id="KW-0732">Signal</keyword>
<proteinExistence type="predicted"/>
<keyword evidence="1" id="KW-1133">Transmembrane helix</keyword>
<protein>
    <recommendedName>
        <fullName evidence="3">TPM domain-containing protein</fullName>
    </recommendedName>
</protein>
<keyword evidence="1" id="KW-0812">Transmembrane</keyword>
<comment type="caution">
    <text evidence="4">The sequence shown here is derived from an EMBL/GenBank/DDBJ whole genome shotgun (WGS) entry which is preliminary data.</text>
</comment>
<name>A0A2T5MGH3_9GAMM</name>
<organism evidence="4 5">
    <name type="scientific">Stenotrophobium rhamnosiphilum</name>
    <dbReference type="NCBI Taxonomy" id="2029166"/>
    <lineage>
        <taxon>Bacteria</taxon>
        <taxon>Pseudomonadati</taxon>
        <taxon>Pseudomonadota</taxon>
        <taxon>Gammaproteobacteria</taxon>
        <taxon>Nevskiales</taxon>
        <taxon>Nevskiaceae</taxon>
        <taxon>Stenotrophobium</taxon>
    </lineage>
</organism>
<dbReference type="InterPro" id="IPR007621">
    <property type="entry name" value="TPM_dom"/>
</dbReference>
<evidence type="ECO:0000256" key="1">
    <source>
        <dbReference type="SAM" id="Phobius"/>
    </source>
</evidence>
<evidence type="ECO:0000313" key="5">
    <source>
        <dbReference type="Proteomes" id="UP000244248"/>
    </source>
</evidence>
<feature type="transmembrane region" description="Helical" evidence="1">
    <location>
        <begin position="211"/>
        <end position="244"/>
    </location>
</feature>
<keyword evidence="1" id="KW-0472">Membrane</keyword>
<dbReference type="Pfam" id="PF04536">
    <property type="entry name" value="TPM_phosphatase"/>
    <property type="match status" value="1"/>
</dbReference>
<evidence type="ECO:0000313" key="4">
    <source>
        <dbReference type="EMBL" id="PTU31672.1"/>
    </source>
</evidence>
<feature type="domain" description="TPM" evidence="3">
    <location>
        <begin position="34"/>
        <end position="157"/>
    </location>
</feature>
<dbReference type="PANTHER" id="PTHR30373:SF2">
    <property type="entry name" value="UPF0603 PROTEIN YGCG"/>
    <property type="match status" value="1"/>
</dbReference>
<dbReference type="AlphaFoldDB" id="A0A2T5MGH3"/>
<accession>A0A2T5MGH3</accession>
<dbReference type="Proteomes" id="UP000244248">
    <property type="component" value="Unassembled WGS sequence"/>
</dbReference>
<dbReference type="EMBL" id="QANS01000003">
    <property type="protein sequence ID" value="PTU31672.1"/>
    <property type="molecule type" value="Genomic_DNA"/>
</dbReference>
<feature type="transmembrane region" description="Helical" evidence="1">
    <location>
        <begin position="182"/>
        <end position="199"/>
    </location>
</feature>
<dbReference type="RefSeq" id="WP_107940221.1">
    <property type="nucleotide sequence ID" value="NZ_QANS01000003.1"/>
</dbReference>
<sequence>MFRRLLAIVLLPLCASAWGADGGLVPVPALKARVTDLTQTLSAAQASALEQKLAAFEAQKGSQIAVLIVPTTQPEELEQYSIRVVDAWKLGRAKIDDGALLILAKNDRRMRIEVGRGLEGAMPDAIAKRIIAESIAPHFRQGDFAGGINAGVDQMIAVVSGEALPPPAQRANRQGGNGDNKLGALLVPFFILWGLGHMLKRAFGTFPASGLVGVGTGLVAMLVIGSLGFAALAAVLAMFASLVMYSGAIGGLPMGYGGGGGGGGFGGGGFGGGGGGFGGGGASGDW</sequence>
<feature type="chain" id="PRO_5015532976" description="TPM domain-containing protein" evidence="2">
    <location>
        <begin position="20"/>
        <end position="286"/>
    </location>
</feature>
<dbReference type="OrthoDB" id="9810918at2"/>
<reference evidence="4 5" key="1">
    <citation type="submission" date="2018-04" db="EMBL/GenBank/DDBJ databases">
        <title>Novel species isolated from glacier.</title>
        <authorList>
            <person name="Liu Q."/>
            <person name="Xin Y.-H."/>
        </authorList>
    </citation>
    <scope>NUCLEOTIDE SEQUENCE [LARGE SCALE GENOMIC DNA]</scope>
    <source>
        <strain evidence="4 5">GT1R17</strain>
    </source>
</reference>